<feature type="transmembrane region" description="Helical" evidence="1">
    <location>
        <begin position="12"/>
        <end position="31"/>
    </location>
</feature>
<organism evidence="2 3">
    <name type="scientific">Parascaris univalens</name>
    <name type="common">Nematode worm</name>
    <dbReference type="NCBI Taxonomy" id="6257"/>
    <lineage>
        <taxon>Eukaryota</taxon>
        <taxon>Metazoa</taxon>
        <taxon>Ecdysozoa</taxon>
        <taxon>Nematoda</taxon>
        <taxon>Chromadorea</taxon>
        <taxon>Rhabditida</taxon>
        <taxon>Spirurina</taxon>
        <taxon>Ascaridomorpha</taxon>
        <taxon>Ascaridoidea</taxon>
        <taxon>Ascarididae</taxon>
        <taxon>Parascaris</taxon>
    </lineage>
</organism>
<feature type="transmembrane region" description="Helical" evidence="1">
    <location>
        <begin position="105"/>
        <end position="123"/>
    </location>
</feature>
<evidence type="ECO:0000256" key="1">
    <source>
        <dbReference type="SAM" id="Phobius"/>
    </source>
</evidence>
<sequence length="129" mass="14717">KTHSFVVHKYMFCTLFCHVCLFSMSCIALLFKTTWRALLISYIDVLICRSLLILMGKFILAVTHKFGKLDNLEKKLLSTGYRRRGAVSFPECSLYSSSPTNFSDVFSTLFALLFVYSLLLYSVNVKCGI</sequence>
<name>A0A915BEP1_PARUN</name>
<reference evidence="3" key="1">
    <citation type="submission" date="2022-11" db="UniProtKB">
        <authorList>
            <consortium name="WormBaseParasite"/>
        </authorList>
    </citation>
    <scope>IDENTIFICATION</scope>
</reference>
<keyword evidence="2" id="KW-1185">Reference proteome</keyword>
<dbReference type="AlphaFoldDB" id="A0A915BEP1"/>
<keyword evidence="1" id="KW-0812">Transmembrane</keyword>
<proteinExistence type="predicted"/>
<evidence type="ECO:0000313" key="3">
    <source>
        <dbReference type="WBParaSite" id="PgR036_g110_t01"/>
    </source>
</evidence>
<protein>
    <submittedName>
        <fullName evidence="3">Gustatory receptor</fullName>
    </submittedName>
</protein>
<dbReference type="Proteomes" id="UP000887569">
    <property type="component" value="Unplaced"/>
</dbReference>
<accession>A0A915BEP1</accession>
<dbReference type="WBParaSite" id="PgR036_g110_t01">
    <property type="protein sequence ID" value="PgR036_g110_t01"/>
    <property type="gene ID" value="PgR036_g110"/>
</dbReference>
<keyword evidence="1" id="KW-1133">Transmembrane helix</keyword>
<evidence type="ECO:0000313" key="2">
    <source>
        <dbReference type="Proteomes" id="UP000887569"/>
    </source>
</evidence>
<keyword evidence="1" id="KW-0472">Membrane</keyword>
<feature type="transmembrane region" description="Helical" evidence="1">
    <location>
        <begin position="37"/>
        <end position="60"/>
    </location>
</feature>